<evidence type="ECO:0000256" key="1">
    <source>
        <dbReference type="SAM" id="SignalP"/>
    </source>
</evidence>
<dbReference type="EMBL" id="JAEEGC010000018">
    <property type="protein sequence ID" value="MBV7272078.1"/>
    <property type="molecule type" value="Genomic_DNA"/>
</dbReference>
<dbReference type="InterPro" id="IPR032485">
    <property type="entry name" value="LRP1-like_beta_prop"/>
</dbReference>
<dbReference type="NCBIfam" id="TIGR04183">
    <property type="entry name" value="Por_Secre_tail"/>
    <property type="match status" value="1"/>
</dbReference>
<dbReference type="InterPro" id="IPR026444">
    <property type="entry name" value="Secre_tail"/>
</dbReference>
<gene>
    <name evidence="4" type="ORF">I6U48_03995</name>
</gene>
<dbReference type="InterPro" id="IPR007253">
    <property type="entry name" value="Cell_wall-bd_2"/>
</dbReference>
<dbReference type="Proteomes" id="UP000694308">
    <property type="component" value="Unassembled WGS sequence"/>
</dbReference>
<feature type="chain" id="PRO_5037694806" evidence="1">
    <location>
        <begin position="29"/>
        <end position="815"/>
    </location>
</feature>
<evidence type="ECO:0000313" key="4">
    <source>
        <dbReference type="EMBL" id="MBV7272078.1"/>
    </source>
</evidence>
<evidence type="ECO:0000313" key="5">
    <source>
        <dbReference type="Proteomes" id="UP000694308"/>
    </source>
</evidence>
<sequence length="815" mass="90362">MRKSKVSLLLCLFTVLLLTFMSAGKVSADSPNVNRIFGIDRYETNLSVVKNGWSEAENVVIANGENYPDALCAAPLAKAKNAPIILSSKDQLSNPVLDELIKLKTKNVYIIGGTGVISTHIEEQLKSLEINCTRFAGQDRFETSVKVAEQLNSENGIAVASGENFPDALSIAPIAAKLGMPILLSSRTSLSQSAKNYLQDKNVPVSYIIGGVGVLNANVKASLKNPKRLSGMDRYETNIRILREFEDSLDLNSAFIASANDFPDALSGSVLASNYSSSIILVDKPLLQVTSDYLKEQNYKTVNILGGIGAVNSLTENSIKSVIKYTPITKVDNISDVAFINEEYHFPTTALATYEDSSTKLVPVKWSSNYVDTSKPSSYTFEGTVSGYPQKITMTLKVEEENGSINGNGGNIIYYKGSIYFSSSKNRNAVYRIKSGSSEAEIISNESIADINIVNNYIYYRNMNDQSKIYRMDLDGSNKTKIVDEPTENIVVIGDWIYYSYYSQSDSGMCKVKTDGSNKVKLSDDYSYDMDIVDGYIYYISEKDGLSIYKMKIDGSERTKLDSNSSNYVSVAGDWIYFTAIDGTYSGLGPMENIHLYKMKTDGTGKVKITEDDIRGITLYNDWIYYGNYSDGGKLYKIRTDGSDKTKMTDIKASVVTITGDWIFYVFPDYNSAYFIMKLDGSSNQRFIIPNIPEKESNNSLLTAQFLDIPQGLGDAISLDGNLEYNDVDYFKFTPWTNYYLNVAFSSPSLGSNATISITDSDGNELYSTKTKYDGTASFRIHLNSSIYFLKVSSPNGSLLESDAYNLQTWYDYGY</sequence>
<feature type="signal peptide" evidence="1">
    <location>
        <begin position="1"/>
        <end position="28"/>
    </location>
</feature>
<feature type="domain" description="Prolow-density lipoprotein receptor-related protein 1-like beta-propeller" evidence="3">
    <location>
        <begin position="408"/>
        <end position="674"/>
    </location>
</feature>
<reference evidence="4" key="1">
    <citation type="submission" date="2020-12" db="EMBL/GenBank/DDBJ databases">
        <title>Clostridium thailandense sp. nov., a novel acetogenic bacterium isolated from peat land soil in Thailand.</title>
        <authorList>
            <person name="Chaikitkaew S."/>
            <person name="Birkeland N.K."/>
        </authorList>
    </citation>
    <scope>NUCLEOTIDE SEQUENCE</scope>
    <source>
        <strain evidence="4">PL3</strain>
    </source>
</reference>
<feature type="domain" description="Bacterial Ig-like" evidence="2">
    <location>
        <begin position="332"/>
        <end position="388"/>
    </location>
</feature>
<evidence type="ECO:0000259" key="2">
    <source>
        <dbReference type="Pfam" id="PF07532"/>
    </source>
</evidence>
<dbReference type="PANTHER" id="PTHR30032:SF8">
    <property type="entry name" value="GERMINATION-SPECIFIC N-ACETYLMURAMOYL-L-ALANINE AMIDASE"/>
    <property type="match status" value="1"/>
</dbReference>
<dbReference type="PANTHER" id="PTHR30032">
    <property type="entry name" value="N-ACETYLMURAMOYL-L-ALANINE AMIDASE-RELATED"/>
    <property type="match status" value="1"/>
</dbReference>
<name>A0A949TTH7_9CLOT</name>
<dbReference type="InterPro" id="IPR011081">
    <property type="entry name" value="Big_4"/>
</dbReference>
<dbReference type="Pfam" id="PF07532">
    <property type="entry name" value="Big_4"/>
    <property type="match status" value="1"/>
</dbReference>
<dbReference type="Pfam" id="PF04122">
    <property type="entry name" value="CW_binding_2"/>
    <property type="match status" value="3"/>
</dbReference>
<protein>
    <submittedName>
        <fullName evidence="4">DUF5050 domain-containing protein</fullName>
    </submittedName>
</protein>
<comment type="caution">
    <text evidence="4">The sequence shown here is derived from an EMBL/GenBank/DDBJ whole genome shotgun (WGS) entry which is preliminary data.</text>
</comment>
<evidence type="ECO:0000259" key="3">
    <source>
        <dbReference type="Pfam" id="PF16472"/>
    </source>
</evidence>
<dbReference type="AlphaFoldDB" id="A0A949TTH7"/>
<keyword evidence="1" id="KW-0732">Signal</keyword>
<dbReference type="RefSeq" id="WP_218319112.1">
    <property type="nucleotide sequence ID" value="NZ_JAEEGC010000018.1"/>
</dbReference>
<accession>A0A949TTH7</accession>
<proteinExistence type="predicted"/>
<keyword evidence="5" id="KW-1185">Reference proteome</keyword>
<dbReference type="InterPro" id="IPR051922">
    <property type="entry name" value="Bact_Sporulation_Assoc"/>
</dbReference>
<dbReference type="Pfam" id="PF16472">
    <property type="entry name" value="DUF5050"/>
    <property type="match status" value="1"/>
</dbReference>
<organism evidence="4 5">
    <name type="scientific">Clostridium thailandense</name>
    <dbReference type="NCBI Taxonomy" id="2794346"/>
    <lineage>
        <taxon>Bacteria</taxon>
        <taxon>Bacillati</taxon>
        <taxon>Bacillota</taxon>
        <taxon>Clostridia</taxon>
        <taxon>Eubacteriales</taxon>
        <taxon>Clostridiaceae</taxon>
        <taxon>Clostridium</taxon>
    </lineage>
</organism>